<name>T1AT41_9ZZZZ</name>
<dbReference type="EMBL" id="AUZY01004365">
    <property type="protein sequence ID" value="EQD63741.1"/>
    <property type="molecule type" value="Genomic_DNA"/>
</dbReference>
<comment type="caution">
    <text evidence="1">The sequence shown here is derived from an EMBL/GenBank/DDBJ whole genome shotgun (WGS) entry which is preliminary data.</text>
</comment>
<gene>
    <name evidence="1" type="ORF">B1B_06884</name>
</gene>
<accession>T1AT41</accession>
<sequence>MLRSRRSDAYAALNQDQAIMERCYAQYFSYAPTTGSCPTIAADSAEGYYSMTVAPTSSTYTITATAIGPQAQDTGCATLSLDQAGNKTSTGGGANCWGS</sequence>
<dbReference type="InterPro" id="IPR031982">
    <property type="entry name" value="PilE-like"/>
</dbReference>
<dbReference type="Pfam" id="PF16732">
    <property type="entry name" value="ComP_DUS"/>
    <property type="match status" value="1"/>
</dbReference>
<organism evidence="1">
    <name type="scientific">mine drainage metagenome</name>
    <dbReference type="NCBI Taxonomy" id="410659"/>
    <lineage>
        <taxon>unclassified sequences</taxon>
        <taxon>metagenomes</taxon>
        <taxon>ecological metagenomes</taxon>
    </lineage>
</organism>
<reference evidence="1" key="2">
    <citation type="journal article" date="2014" name="ISME J.">
        <title>Microbial stratification in low pH oxic and suboxic macroscopic growths along an acid mine drainage.</title>
        <authorList>
            <person name="Mendez-Garcia C."/>
            <person name="Mesa V."/>
            <person name="Sprenger R.R."/>
            <person name="Richter M."/>
            <person name="Diez M.S."/>
            <person name="Solano J."/>
            <person name="Bargiela R."/>
            <person name="Golyshina O.V."/>
            <person name="Manteca A."/>
            <person name="Ramos J.L."/>
            <person name="Gallego J.R."/>
            <person name="Llorente I."/>
            <person name="Martins Dos Santos V.A."/>
            <person name="Jensen O.N."/>
            <person name="Pelaez A.I."/>
            <person name="Sanchez J."/>
            <person name="Ferrer M."/>
        </authorList>
    </citation>
    <scope>NUCLEOTIDE SEQUENCE</scope>
</reference>
<dbReference type="AlphaFoldDB" id="T1AT41"/>
<dbReference type="GO" id="GO:0043683">
    <property type="term" value="P:type IV pilus assembly"/>
    <property type="evidence" value="ECO:0007669"/>
    <property type="project" value="InterPro"/>
</dbReference>
<proteinExistence type="predicted"/>
<evidence type="ECO:0000313" key="1">
    <source>
        <dbReference type="EMBL" id="EQD63741.1"/>
    </source>
</evidence>
<dbReference type="InterPro" id="IPR045584">
    <property type="entry name" value="Pilin-like"/>
</dbReference>
<dbReference type="Gene3D" id="3.30.700.50">
    <property type="match status" value="1"/>
</dbReference>
<dbReference type="SUPFAM" id="SSF54523">
    <property type="entry name" value="Pili subunits"/>
    <property type="match status" value="1"/>
</dbReference>
<protein>
    <submittedName>
        <fullName evidence="1">Type IV pilin</fullName>
    </submittedName>
</protein>
<reference evidence="1" key="1">
    <citation type="submission" date="2013-08" db="EMBL/GenBank/DDBJ databases">
        <authorList>
            <person name="Mendez C."/>
            <person name="Richter M."/>
            <person name="Ferrer M."/>
            <person name="Sanchez J."/>
        </authorList>
    </citation>
    <scope>NUCLEOTIDE SEQUENCE</scope>
</reference>